<reference evidence="9" key="1">
    <citation type="submission" date="2025-08" db="UniProtKB">
        <authorList>
            <consortium name="RefSeq"/>
        </authorList>
    </citation>
    <scope>IDENTIFICATION</scope>
</reference>
<evidence type="ECO:0000256" key="4">
    <source>
        <dbReference type="ARBA" id="ARBA00022737"/>
    </source>
</evidence>
<dbReference type="RefSeq" id="XP_026685751.1">
    <property type="nucleotide sequence ID" value="XM_026829950.1"/>
</dbReference>
<dbReference type="FunFam" id="2.60.40.10:FF:000092">
    <property type="entry name" value="Filamin-B isoform B"/>
    <property type="match status" value="1"/>
</dbReference>
<evidence type="ECO:0000256" key="2">
    <source>
        <dbReference type="ARBA" id="ARBA00009238"/>
    </source>
</evidence>
<dbReference type="FunFam" id="2.60.40.10:FF:000007">
    <property type="entry name" value="Filamin-B isoform C"/>
    <property type="match status" value="1"/>
</dbReference>
<feature type="repeat" description="Filamin" evidence="7">
    <location>
        <begin position="522"/>
        <end position="616"/>
    </location>
</feature>
<proteinExistence type="inferred from homology"/>
<keyword evidence="3" id="KW-0963">Cytoplasm</keyword>
<keyword evidence="8" id="KW-1185">Reference proteome</keyword>
<dbReference type="Pfam" id="PF00630">
    <property type="entry name" value="Filamin"/>
    <property type="match status" value="6"/>
</dbReference>
<dbReference type="PANTHER" id="PTHR38537:SF8">
    <property type="entry name" value="FILAMIN-A"/>
    <property type="match status" value="1"/>
</dbReference>
<dbReference type="SMART" id="SM00557">
    <property type="entry name" value="IG_FLMN"/>
    <property type="match status" value="6"/>
</dbReference>
<feature type="repeat" description="Filamin" evidence="7">
    <location>
        <begin position="300"/>
        <end position="393"/>
    </location>
</feature>
<protein>
    <submittedName>
        <fullName evidence="9">Filamin-A</fullName>
    </submittedName>
</protein>
<organism evidence="8 9">
    <name type="scientific">Diaphorina citri</name>
    <name type="common">Asian citrus psyllid</name>
    <dbReference type="NCBI Taxonomy" id="121845"/>
    <lineage>
        <taxon>Eukaryota</taxon>
        <taxon>Metazoa</taxon>
        <taxon>Ecdysozoa</taxon>
        <taxon>Arthropoda</taxon>
        <taxon>Hexapoda</taxon>
        <taxon>Insecta</taxon>
        <taxon>Pterygota</taxon>
        <taxon>Neoptera</taxon>
        <taxon>Paraneoptera</taxon>
        <taxon>Hemiptera</taxon>
        <taxon>Sternorrhyncha</taxon>
        <taxon>Psylloidea</taxon>
        <taxon>Psyllidae</taxon>
        <taxon>Diaphorininae</taxon>
        <taxon>Diaphorina</taxon>
    </lineage>
</organism>
<dbReference type="FunFam" id="2.60.40.10:FF:000096">
    <property type="entry name" value="filamin-C isoform X2"/>
    <property type="match status" value="1"/>
</dbReference>
<dbReference type="GO" id="GO:0030036">
    <property type="term" value="P:actin cytoskeleton organization"/>
    <property type="evidence" value="ECO:0007669"/>
    <property type="project" value="InterPro"/>
</dbReference>
<keyword evidence="6" id="KW-0206">Cytoskeleton</keyword>
<evidence type="ECO:0000313" key="8">
    <source>
        <dbReference type="Proteomes" id="UP000079169"/>
    </source>
</evidence>
<dbReference type="InterPro" id="IPR014756">
    <property type="entry name" value="Ig_E-set"/>
</dbReference>
<dbReference type="STRING" id="121845.A0A3Q0JBD9"/>
<feature type="repeat" description="Filamin" evidence="7">
    <location>
        <begin position="47"/>
        <end position="99"/>
    </location>
</feature>
<feature type="repeat" description="Filamin" evidence="7">
    <location>
        <begin position="395"/>
        <end position="486"/>
    </location>
</feature>
<dbReference type="PROSITE" id="PS50194">
    <property type="entry name" value="FILAMIN_REPEAT"/>
    <property type="match status" value="7"/>
</dbReference>
<dbReference type="GO" id="GO:0051015">
    <property type="term" value="F:actin filament binding"/>
    <property type="evidence" value="ECO:0007669"/>
    <property type="project" value="InterPro"/>
</dbReference>
<dbReference type="AlphaFoldDB" id="A0A3Q0JBD9"/>
<name>A0A3Q0JBD9_DIACI</name>
<dbReference type="PaxDb" id="121845-A0A3Q0JBD9"/>
<dbReference type="KEGG" id="dci:103518042"/>
<dbReference type="InterPro" id="IPR017868">
    <property type="entry name" value="Filamin/ABP280_repeat-like"/>
</dbReference>
<dbReference type="GO" id="GO:0005856">
    <property type="term" value="C:cytoskeleton"/>
    <property type="evidence" value="ECO:0007669"/>
    <property type="project" value="UniProtKB-SubCell"/>
</dbReference>
<evidence type="ECO:0000256" key="1">
    <source>
        <dbReference type="ARBA" id="ARBA00004245"/>
    </source>
</evidence>
<gene>
    <name evidence="9" type="primary">LOC103518042</name>
</gene>
<sequence length="616" mass="66930">FTKMPSGNVDKPVIEDNHDGTVSLHYDPREEGLHELALKFNGDHVQGYGGLSLSIEGPSKAEIQCKDNADGSLNISYRPTEPGYYIINLKFADHHVEGSPFTAKIVGEGSNRQREKIQRQREAVPVTEVGSTCKLTFKMPGITAFDLSATVTSPGGVTEDAEINEVEDGLYAVHFVPKELGVHTVSVRYKDIHIPGSPFQFTVGPLRDGGAHRVHAGGPGLERGEQNQPCEFNVWTREAGAGSLAISVEGPSKAEIDFKDRKDGSCYVSYVVAEPGEYRVGIKFNDQHIPDSPYKLFVSPAMGDAHKLEIAQFPQGVVMADKPTQFLVRKNGAVGALDAKVISPSGTEDDCFIQPIDGDNYSIRFMPRENGIHNIHIKFNGVHIPGSPLRIKVGKGEADPAAVHATGNGLAEIKSGVKTDFIVDTCNAGAGTLAVTIDGPSKVSMDCTEVEEGYKVRYTPLVPGDYYVSLKYNGYHIVGSPFKVKCTGKDLGERGGQETSSVTVETVQKVAKNKTQGPVIPIFKSDASKVTCKGMGLKKAYAQKQNMFTIHCQDAGNNILYVGIHGPKGPCDEIFTRHTGRNNFEVKYIVRDRGEYLLIVKWGDDHIPGSPFKVEV</sequence>
<comment type="subcellular location">
    <subcellularLocation>
        <location evidence="1">Cytoplasm</location>
        <location evidence="1">Cytoskeleton</location>
    </subcellularLocation>
</comment>
<evidence type="ECO:0000256" key="7">
    <source>
        <dbReference type="PROSITE-ProRule" id="PRU00087"/>
    </source>
</evidence>
<feature type="repeat" description="Filamin" evidence="7">
    <location>
        <begin position="206"/>
        <end position="298"/>
    </location>
</feature>
<keyword evidence="4" id="KW-0677">Repeat</keyword>
<evidence type="ECO:0000256" key="5">
    <source>
        <dbReference type="ARBA" id="ARBA00023203"/>
    </source>
</evidence>
<dbReference type="InterPro" id="IPR044801">
    <property type="entry name" value="Filamin"/>
</dbReference>
<dbReference type="InterPro" id="IPR013783">
    <property type="entry name" value="Ig-like_fold"/>
</dbReference>
<dbReference type="PANTHER" id="PTHR38537">
    <property type="entry name" value="JITTERBUG, ISOFORM N"/>
    <property type="match status" value="1"/>
</dbReference>
<evidence type="ECO:0000256" key="3">
    <source>
        <dbReference type="ARBA" id="ARBA00022490"/>
    </source>
</evidence>
<accession>A0A3Q0JBD9</accession>
<dbReference type="Gene3D" id="2.60.40.10">
    <property type="entry name" value="Immunoglobulins"/>
    <property type="match status" value="7"/>
</dbReference>
<dbReference type="GeneID" id="103518042"/>
<comment type="similarity">
    <text evidence="2">Belongs to the filamin family.</text>
</comment>
<feature type="repeat" description="Filamin" evidence="7">
    <location>
        <begin position="95"/>
        <end position="203"/>
    </location>
</feature>
<dbReference type="SUPFAM" id="SSF81296">
    <property type="entry name" value="E set domains"/>
    <property type="match status" value="7"/>
</dbReference>
<evidence type="ECO:0000313" key="9">
    <source>
        <dbReference type="RefSeq" id="XP_026685751.1"/>
    </source>
</evidence>
<dbReference type="Proteomes" id="UP000079169">
    <property type="component" value="Unplaced"/>
</dbReference>
<keyword evidence="5" id="KW-0009">Actin-binding</keyword>
<feature type="repeat" description="Filamin" evidence="7">
    <location>
        <begin position="1"/>
        <end position="45"/>
    </location>
</feature>
<feature type="non-terminal residue" evidence="9">
    <location>
        <position position="1"/>
    </location>
</feature>
<evidence type="ECO:0000256" key="6">
    <source>
        <dbReference type="ARBA" id="ARBA00023212"/>
    </source>
</evidence>
<dbReference type="CTD" id="42066"/>
<dbReference type="InterPro" id="IPR001298">
    <property type="entry name" value="Filamin/ABP280_rpt"/>
</dbReference>